<comment type="caution">
    <text evidence="1">The sequence shown here is derived from an EMBL/GenBank/DDBJ whole genome shotgun (WGS) entry which is preliminary data.</text>
</comment>
<accession>A0AAN9KV36</accession>
<organism evidence="1 2">
    <name type="scientific">Phaseolus coccineus</name>
    <name type="common">Scarlet runner bean</name>
    <name type="synonym">Phaseolus multiflorus</name>
    <dbReference type="NCBI Taxonomy" id="3886"/>
    <lineage>
        <taxon>Eukaryota</taxon>
        <taxon>Viridiplantae</taxon>
        <taxon>Streptophyta</taxon>
        <taxon>Embryophyta</taxon>
        <taxon>Tracheophyta</taxon>
        <taxon>Spermatophyta</taxon>
        <taxon>Magnoliopsida</taxon>
        <taxon>eudicotyledons</taxon>
        <taxon>Gunneridae</taxon>
        <taxon>Pentapetalae</taxon>
        <taxon>rosids</taxon>
        <taxon>fabids</taxon>
        <taxon>Fabales</taxon>
        <taxon>Fabaceae</taxon>
        <taxon>Papilionoideae</taxon>
        <taxon>50 kb inversion clade</taxon>
        <taxon>NPAAA clade</taxon>
        <taxon>indigoferoid/millettioid clade</taxon>
        <taxon>Phaseoleae</taxon>
        <taxon>Phaseolus</taxon>
    </lineage>
</organism>
<evidence type="ECO:0000313" key="1">
    <source>
        <dbReference type="EMBL" id="KAK7322013.1"/>
    </source>
</evidence>
<gene>
    <name evidence="1" type="ORF">VNO80_35197</name>
</gene>
<evidence type="ECO:0000313" key="2">
    <source>
        <dbReference type="Proteomes" id="UP001374584"/>
    </source>
</evidence>
<name>A0AAN9KV36_PHACN</name>
<protein>
    <submittedName>
        <fullName evidence="1">Uncharacterized protein</fullName>
    </submittedName>
</protein>
<dbReference type="EMBL" id="JAYMYR010000200">
    <property type="protein sequence ID" value="KAK7322013.1"/>
    <property type="molecule type" value="Genomic_DNA"/>
</dbReference>
<keyword evidence="2" id="KW-1185">Reference proteome</keyword>
<sequence length="71" mass="7785">MTDPASKEEGAFLVISHSLLRPEGDRVPSDMTIGLKTGTSLLAAFLQTRLLGCLGSSRIFFLLRCSQKTWD</sequence>
<dbReference type="AlphaFoldDB" id="A0AAN9KV36"/>
<dbReference type="Proteomes" id="UP001374584">
    <property type="component" value="Unassembled WGS sequence"/>
</dbReference>
<proteinExistence type="predicted"/>
<reference evidence="1 2" key="1">
    <citation type="submission" date="2024-01" db="EMBL/GenBank/DDBJ databases">
        <title>The genomes of 5 underutilized Papilionoideae crops provide insights into root nodulation and disease resistanc.</title>
        <authorList>
            <person name="Jiang F."/>
        </authorList>
    </citation>
    <scope>NUCLEOTIDE SEQUENCE [LARGE SCALE GENOMIC DNA]</scope>
    <source>
        <strain evidence="1">JINMINGXINNONG_FW02</strain>
        <tissue evidence="1">Leaves</tissue>
    </source>
</reference>